<evidence type="ECO:0000313" key="2">
    <source>
        <dbReference type="EMBL" id="WBP84537.1"/>
    </source>
</evidence>
<dbReference type="RefSeq" id="WP_270139826.1">
    <property type="nucleotide sequence ID" value="NZ_CP115450.1"/>
</dbReference>
<keyword evidence="1" id="KW-0812">Transmembrane</keyword>
<proteinExistence type="predicted"/>
<protein>
    <submittedName>
        <fullName evidence="2">Monovalent cation/H(+) antiporter subunit G</fullName>
    </submittedName>
</protein>
<dbReference type="EMBL" id="CP115450">
    <property type="protein sequence ID" value="WBP84537.1"/>
    <property type="molecule type" value="Genomic_DNA"/>
</dbReference>
<keyword evidence="3" id="KW-1185">Reference proteome</keyword>
<dbReference type="Proteomes" id="UP001212821">
    <property type="component" value="Chromosome"/>
</dbReference>
<dbReference type="InterPro" id="IPR005133">
    <property type="entry name" value="PhaG_MnhG_YufB"/>
</dbReference>
<reference evidence="3" key="1">
    <citation type="submission" date="2022-12" db="EMBL/GenBank/DDBJ databases">
        <authorList>
            <person name="Mo P."/>
        </authorList>
    </citation>
    <scope>NUCLEOTIDE SEQUENCE [LARGE SCALE GENOMIC DNA]</scope>
    <source>
        <strain evidence="3">HUAS 3-15</strain>
    </source>
</reference>
<keyword evidence="1" id="KW-1133">Transmembrane helix</keyword>
<feature type="transmembrane region" description="Helical" evidence="1">
    <location>
        <begin position="37"/>
        <end position="55"/>
    </location>
</feature>
<feature type="transmembrane region" description="Helical" evidence="1">
    <location>
        <begin position="67"/>
        <end position="86"/>
    </location>
</feature>
<organism evidence="2 3">
    <name type="scientific">Kitasatospora cathayae</name>
    <dbReference type="NCBI Taxonomy" id="3004092"/>
    <lineage>
        <taxon>Bacteria</taxon>
        <taxon>Bacillati</taxon>
        <taxon>Actinomycetota</taxon>
        <taxon>Actinomycetes</taxon>
        <taxon>Kitasatosporales</taxon>
        <taxon>Streptomycetaceae</taxon>
        <taxon>Kitasatospora</taxon>
    </lineage>
</organism>
<gene>
    <name evidence="2" type="ORF">O1G21_00785</name>
</gene>
<evidence type="ECO:0000256" key="1">
    <source>
        <dbReference type="SAM" id="Phobius"/>
    </source>
</evidence>
<evidence type="ECO:0000313" key="3">
    <source>
        <dbReference type="Proteomes" id="UP001212821"/>
    </source>
</evidence>
<accession>A0ABY7PVR5</accession>
<dbReference type="Pfam" id="PF03334">
    <property type="entry name" value="PhaG_MnhG_YufB"/>
    <property type="match status" value="1"/>
</dbReference>
<keyword evidence="1" id="KW-0472">Membrane</keyword>
<sequence length="103" mass="10406">MTPRHTLALVLLVAGTTALLLAALALAVLPGPYLRLHALSPAATLGAPLVALALAVDTGPGRAAVKLLVIGLLLAVGGTVTTMAVARATVRGQRETAQREAQR</sequence>
<name>A0ABY7PVR5_9ACTN</name>